<evidence type="ECO:0000256" key="2">
    <source>
        <dbReference type="ARBA" id="ARBA00009437"/>
    </source>
</evidence>
<dbReference type="Gene3D" id="1.10.10.10">
    <property type="entry name" value="Winged helix-like DNA-binding domain superfamily/Winged helix DNA-binding domain"/>
    <property type="match status" value="1"/>
</dbReference>
<evidence type="ECO:0000313" key="7">
    <source>
        <dbReference type="EMBL" id="MBP1293073.1"/>
    </source>
</evidence>
<dbReference type="Pfam" id="PF00126">
    <property type="entry name" value="HTH_1"/>
    <property type="match status" value="1"/>
</dbReference>
<sequence length="315" mass="34221">MAGHTVPVDGQSAMEWRDWELFCEVVEHGGFTAAARVLGHPKSSLSAAVQRLEANLGLRLIERTTRHLRLTDSGETIYRKVRPLFAALHDTHSEALAMSSAVAGTLRIKAPYEFGAHHAGPVACAVMGRYPELAIRIDVEHDIVNPIAENYDIVFAMLEAPLPSAGIVIRRVFTLERGLFAAPALLEKFGEPRTLDDLRKLPLLTGPSDPPWAITAPGGAVEHLAVDRARLTSSNAHVRLQAALAGHGVLRVTASYTRAAVAAGQLRRLLPDHACEPLNVHALLPARQFVPAKVRCFLDAMEAHARGDPEAYIRP</sequence>
<protein>
    <submittedName>
        <fullName evidence="7">DNA-binding transcriptional LysR family regulator</fullName>
    </submittedName>
</protein>
<dbReference type="FunFam" id="1.10.10.10:FF:000001">
    <property type="entry name" value="LysR family transcriptional regulator"/>
    <property type="match status" value="1"/>
</dbReference>
<evidence type="ECO:0000256" key="3">
    <source>
        <dbReference type="ARBA" id="ARBA00023015"/>
    </source>
</evidence>
<dbReference type="Pfam" id="PF03466">
    <property type="entry name" value="LysR_substrate"/>
    <property type="match status" value="1"/>
</dbReference>
<dbReference type="GO" id="GO:0003700">
    <property type="term" value="F:DNA-binding transcription factor activity"/>
    <property type="evidence" value="ECO:0007669"/>
    <property type="project" value="InterPro"/>
</dbReference>
<dbReference type="Proteomes" id="UP001565471">
    <property type="component" value="Unassembled WGS sequence"/>
</dbReference>
<dbReference type="SUPFAM" id="SSF46785">
    <property type="entry name" value="Winged helix' DNA-binding domain"/>
    <property type="match status" value="1"/>
</dbReference>
<dbReference type="CDD" id="cd08422">
    <property type="entry name" value="PBP2_CrgA_like"/>
    <property type="match status" value="1"/>
</dbReference>
<dbReference type="SUPFAM" id="SSF53850">
    <property type="entry name" value="Periplasmic binding protein-like II"/>
    <property type="match status" value="1"/>
</dbReference>
<dbReference type="RefSeq" id="WP_245163903.1">
    <property type="nucleotide sequence ID" value="NZ_CP126004.1"/>
</dbReference>
<comment type="caution">
    <text evidence="7">The sequence shown here is derived from an EMBL/GenBank/DDBJ whole genome shotgun (WGS) entry which is preliminary data.</text>
</comment>
<feature type="domain" description="HTH lysR-type" evidence="6">
    <location>
        <begin position="14"/>
        <end position="71"/>
    </location>
</feature>
<dbReference type="PANTHER" id="PTHR30537">
    <property type="entry name" value="HTH-TYPE TRANSCRIPTIONAL REGULATOR"/>
    <property type="match status" value="1"/>
</dbReference>
<evidence type="ECO:0000256" key="5">
    <source>
        <dbReference type="ARBA" id="ARBA00023163"/>
    </source>
</evidence>
<evidence type="ECO:0000313" key="9">
    <source>
        <dbReference type="Proteomes" id="UP000673383"/>
    </source>
</evidence>
<keyword evidence="5" id="KW-0804">Transcription</keyword>
<keyword evidence="10" id="KW-1185">Reference proteome</keyword>
<dbReference type="GO" id="GO:0043565">
    <property type="term" value="F:sequence-specific DNA binding"/>
    <property type="evidence" value="ECO:0007669"/>
    <property type="project" value="TreeGrafter"/>
</dbReference>
<dbReference type="InterPro" id="IPR058163">
    <property type="entry name" value="LysR-type_TF_proteobact-type"/>
</dbReference>
<dbReference type="InterPro" id="IPR000847">
    <property type="entry name" value="LysR_HTH_N"/>
</dbReference>
<dbReference type="InterPro" id="IPR005119">
    <property type="entry name" value="LysR_subst-bd"/>
</dbReference>
<gene>
    <name evidence="8" type="ORF">ABIF29_008297</name>
    <name evidence="7" type="ORF">JOH49_002826</name>
</gene>
<name>A0A8I1YAP1_BRAEL</name>
<keyword evidence="3" id="KW-0805">Transcription regulation</keyword>
<reference evidence="8 10" key="2">
    <citation type="submission" date="2024-07" db="EMBL/GenBank/DDBJ databases">
        <title>Genomic Encyclopedia of Type Strains, Phase V (KMG-V): Genome sequencing to study the core and pangenomes of soil and plant-associated prokaryotes.</title>
        <authorList>
            <person name="Whitman W."/>
        </authorList>
    </citation>
    <scope>NUCLEOTIDE SEQUENCE [LARGE SCALE GENOMIC DNA]</scope>
    <source>
        <strain evidence="8 10">USDA 415</strain>
    </source>
</reference>
<comment type="function">
    <text evidence="1">NodD regulates the expression of the nodABCFE genes which encode other nodulation proteins. NodD is also a negative regulator of its own expression. Binds flavonoids as inducers.</text>
</comment>
<dbReference type="Proteomes" id="UP000673383">
    <property type="component" value="Unassembled WGS sequence"/>
</dbReference>
<evidence type="ECO:0000256" key="4">
    <source>
        <dbReference type="ARBA" id="ARBA00023125"/>
    </source>
</evidence>
<comment type="similarity">
    <text evidence="2">Belongs to the LysR transcriptional regulatory family.</text>
</comment>
<evidence type="ECO:0000259" key="6">
    <source>
        <dbReference type="PROSITE" id="PS50931"/>
    </source>
</evidence>
<evidence type="ECO:0000313" key="8">
    <source>
        <dbReference type="EMBL" id="MEY9321498.1"/>
    </source>
</evidence>
<evidence type="ECO:0000313" key="10">
    <source>
        <dbReference type="Proteomes" id="UP001565471"/>
    </source>
</evidence>
<dbReference type="EMBL" id="JBGBZA010000002">
    <property type="protein sequence ID" value="MEY9321498.1"/>
    <property type="molecule type" value="Genomic_DNA"/>
</dbReference>
<accession>A0A8I1YAP1</accession>
<organism evidence="7 9">
    <name type="scientific">Bradyrhizobium elkanii</name>
    <dbReference type="NCBI Taxonomy" id="29448"/>
    <lineage>
        <taxon>Bacteria</taxon>
        <taxon>Pseudomonadati</taxon>
        <taxon>Pseudomonadota</taxon>
        <taxon>Alphaproteobacteria</taxon>
        <taxon>Hyphomicrobiales</taxon>
        <taxon>Nitrobacteraceae</taxon>
        <taxon>Bradyrhizobium</taxon>
    </lineage>
</organism>
<dbReference type="GO" id="GO:0006351">
    <property type="term" value="P:DNA-templated transcription"/>
    <property type="evidence" value="ECO:0007669"/>
    <property type="project" value="TreeGrafter"/>
</dbReference>
<dbReference type="PANTHER" id="PTHR30537:SF68">
    <property type="entry name" value="TRANSCRIPTIONAL REGULATOR-RELATED"/>
    <property type="match status" value="1"/>
</dbReference>
<evidence type="ECO:0000256" key="1">
    <source>
        <dbReference type="ARBA" id="ARBA00003502"/>
    </source>
</evidence>
<keyword evidence="4 7" id="KW-0238">DNA-binding</keyword>
<proteinExistence type="inferred from homology"/>
<dbReference type="PROSITE" id="PS50931">
    <property type="entry name" value="HTH_LYSR"/>
    <property type="match status" value="1"/>
</dbReference>
<reference evidence="7" key="1">
    <citation type="submission" date="2021-02" db="EMBL/GenBank/DDBJ databases">
        <title>Genomic Encyclopedia of Type Strains, Phase IV (KMG-V): Genome sequencing to study the core and pangenomes of soil and plant-associated prokaryotes.</title>
        <authorList>
            <person name="Whitman W."/>
        </authorList>
    </citation>
    <scope>NUCLEOTIDE SEQUENCE</scope>
    <source>
        <strain evidence="7">USDA 406</strain>
    </source>
</reference>
<dbReference type="InterPro" id="IPR036390">
    <property type="entry name" value="WH_DNA-bd_sf"/>
</dbReference>
<dbReference type="InterPro" id="IPR036388">
    <property type="entry name" value="WH-like_DNA-bd_sf"/>
</dbReference>
<dbReference type="EMBL" id="JAFICZ010000001">
    <property type="protein sequence ID" value="MBP1293073.1"/>
    <property type="molecule type" value="Genomic_DNA"/>
</dbReference>
<dbReference type="Gene3D" id="3.40.190.290">
    <property type="match status" value="1"/>
</dbReference>
<dbReference type="AlphaFoldDB" id="A0A8I1YAP1"/>